<dbReference type="InterPro" id="IPR027304">
    <property type="entry name" value="Trigger_fact/SurA_dom_sf"/>
</dbReference>
<evidence type="ECO:0000256" key="3">
    <source>
        <dbReference type="ARBA" id="ARBA00022692"/>
    </source>
</evidence>
<dbReference type="eggNOG" id="COG0760">
    <property type="taxonomic scope" value="Bacteria"/>
</dbReference>
<reference evidence="11" key="1">
    <citation type="submission" date="2007-07" db="EMBL/GenBank/DDBJ databases">
        <title>Complete genome sequence of Campylobacter hominis ATCC BAA-381, a commensal isolated from the human gastrointestinal tract.</title>
        <authorList>
            <person name="Fouts D.E."/>
            <person name="Mongodin E.F."/>
            <person name="Puiu D."/>
            <person name="Sebastian Y."/>
            <person name="Miller W.G."/>
            <person name="Mandrell R.E."/>
            <person name="Nelson K.E."/>
        </authorList>
    </citation>
    <scope>NUCLEOTIDE SEQUENCE [LARGE SCALE GENOMIC DNA]</scope>
    <source>
        <strain evidence="11">ATCC BAA-381 / LMG 19568 / NCTC 13146 / CH001A</strain>
    </source>
</reference>
<evidence type="ECO:0000256" key="8">
    <source>
        <dbReference type="SAM" id="Phobius"/>
    </source>
</evidence>
<dbReference type="PANTHER" id="PTHR47529:SF1">
    <property type="entry name" value="PERIPLASMIC CHAPERONE PPID"/>
    <property type="match status" value="1"/>
</dbReference>
<dbReference type="Proteomes" id="UP000002407">
    <property type="component" value="Chromosome"/>
</dbReference>
<dbReference type="Gene3D" id="1.10.4030.10">
    <property type="entry name" value="Porin chaperone SurA, peptide-binding domain"/>
    <property type="match status" value="1"/>
</dbReference>
<organism evidence="10 11">
    <name type="scientific">Campylobacter hominis (strain ATCC BAA-381 / DSM 21671 / CCUG 45161 / LMG 19568 / NCTC 13146 / CH001A)</name>
    <dbReference type="NCBI Taxonomy" id="360107"/>
    <lineage>
        <taxon>Bacteria</taxon>
        <taxon>Pseudomonadati</taxon>
        <taxon>Campylobacterota</taxon>
        <taxon>Epsilonproteobacteria</taxon>
        <taxon>Campylobacterales</taxon>
        <taxon>Campylobacteraceae</taxon>
        <taxon>Campylobacter</taxon>
    </lineage>
</organism>
<dbReference type="STRING" id="360107.CHAB381_0820"/>
<dbReference type="InterPro" id="IPR000297">
    <property type="entry name" value="PPIase_PpiC"/>
</dbReference>
<keyword evidence="4 8" id="KW-1133">Transmembrane helix</keyword>
<keyword evidence="10" id="KW-0413">Isomerase</keyword>
<dbReference type="SUPFAM" id="SSF109998">
    <property type="entry name" value="Triger factor/SurA peptide-binding domain-like"/>
    <property type="match status" value="1"/>
</dbReference>
<proteinExistence type="inferred from homology"/>
<accession>A7I1J5</accession>
<sequence>MINWMQKHKKSLIPTVWISTIAFVGAGFVGWGAYDLNKSRSTSVAKVGDTAISIKEFQNKYSEVYNYLKSISDGKFTDEQAKKMHLDEMAINALIQDAILLNFAKDLGINASDEEVAREIINSDNFKTDGKFSKKLYENAMKNAGLSQNEYEKELKKVIILDKLKKAISIKPNADDIEMLTASEFMQDKVEIAIVDQNVSTITFNDDELKDFWEKNKSKYLTQKTYEMDAYFVEPENKNVDEKTLREFFEKNRDLYRNENDKLMSFEEANASVLNDYLTDFNKDEAIKKYLDVKKGKIFTNEKLVLNDNDEIIKNLQNMKIGEFNKPVKYKNGNLITKLTKINEPQIMEFDAAKKLAGSDLFKAKKAEDLKKLAENSLGKVAMKDIGFVSKASENTTNGILSNEEFAKFIGSLFASDKQDGYVLYDNKALIYKITSQTLDNPMSAKYISALESSLSKLINTKLQEDLISVLQKRYEIQRYYKGGGVE</sequence>
<comment type="subcellular location">
    <subcellularLocation>
        <location evidence="1">Cell membrane</location>
        <topology evidence="1">Single-pass type II membrane protein</topology>
    </subcellularLocation>
</comment>
<keyword evidence="11" id="KW-1185">Reference proteome</keyword>
<evidence type="ECO:0000256" key="7">
    <source>
        <dbReference type="ARBA" id="ARBA00038408"/>
    </source>
</evidence>
<dbReference type="InterPro" id="IPR052029">
    <property type="entry name" value="PpiD_chaperone"/>
</dbReference>
<dbReference type="Pfam" id="PF13145">
    <property type="entry name" value="Rotamase_2"/>
    <property type="match status" value="1"/>
</dbReference>
<evidence type="ECO:0000256" key="2">
    <source>
        <dbReference type="ARBA" id="ARBA00022475"/>
    </source>
</evidence>
<evidence type="ECO:0000313" key="11">
    <source>
        <dbReference type="Proteomes" id="UP000002407"/>
    </source>
</evidence>
<comment type="similarity">
    <text evidence="7">Belongs to the PpiD chaperone family.</text>
</comment>
<dbReference type="RefSeq" id="WP_012108675.1">
    <property type="nucleotide sequence ID" value="NC_009714.1"/>
</dbReference>
<dbReference type="GO" id="GO:0003755">
    <property type="term" value="F:peptidyl-prolyl cis-trans isomerase activity"/>
    <property type="evidence" value="ECO:0007669"/>
    <property type="project" value="InterPro"/>
</dbReference>
<feature type="domain" description="PpiC" evidence="9">
    <location>
        <begin position="240"/>
        <end position="355"/>
    </location>
</feature>
<dbReference type="AlphaFoldDB" id="A7I1J5"/>
<gene>
    <name evidence="10" type="ordered locus">CHAB381_0820</name>
</gene>
<dbReference type="PANTHER" id="PTHR47529">
    <property type="entry name" value="PEPTIDYL-PROLYL CIS-TRANS ISOMERASE D"/>
    <property type="match status" value="1"/>
</dbReference>
<evidence type="ECO:0000256" key="6">
    <source>
        <dbReference type="ARBA" id="ARBA00023186"/>
    </source>
</evidence>
<feature type="transmembrane region" description="Helical" evidence="8">
    <location>
        <begin position="12"/>
        <end position="34"/>
    </location>
</feature>
<dbReference type="HOGENOM" id="CLU_552854_0_0_7"/>
<keyword evidence="2" id="KW-1003">Cell membrane</keyword>
<dbReference type="Pfam" id="PF13624">
    <property type="entry name" value="SurA_N_3"/>
    <property type="match status" value="1"/>
</dbReference>
<name>A7I1J5_CAMHC</name>
<evidence type="ECO:0000256" key="5">
    <source>
        <dbReference type="ARBA" id="ARBA00023136"/>
    </source>
</evidence>
<evidence type="ECO:0000256" key="1">
    <source>
        <dbReference type="ARBA" id="ARBA00004401"/>
    </source>
</evidence>
<dbReference type="GO" id="GO:0005886">
    <property type="term" value="C:plasma membrane"/>
    <property type="evidence" value="ECO:0007669"/>
    <property type="project" value="UniProtKB-SubCell"/>
</dbReference>
<dbReference type="EMBL" id="CP000776">
    <property type="protein sequence ID" value="ABS51516.1"/>
    <property type="molecule type" value="Genomic_DNA"/>
</dbReference>
<keyword evidence="3 8" id="KW-0812">Transmembrane</keyword>
<evidence type="ECO:0000259" key="9">
    <source>
        <dbReference type="Pfam" id="PF13145"/>
    </source>
</evidence>
<protein>
    <submittedName>
        <fullName evidence="10">Putative peptidyl-prolyl cis-trans isomerase D-like protein</fullName>
    </submittedName>
</protein>
<evidence type="ECO:0000313" key="10">
    <source>
        <dbReference type="EMBL" id="ABS51516.1"/>
    </source>
</evidence>
<keyword evidence="6" id="KW-0143">Chaperone</keyword>
<dbReference type="OrthoDB" id="9788030at2"/>
<keyword evidence="5 8" id="KW-0472">Membrane</keyword>
<dbReference type="KEGG" id="cha:CHAB381_0820"/>
<evidence type="ECO:0000256" key="4">
    <source>
        <dbReference type="ARBA" id="ARBA00022989"/>
    </source>
</evidence>